<name>A0A7S1KS23_9EUKA</name>
<dbReference type="EMBL" id="HBGD01008113">
    <property type="protein sequence ID" value="CAD9083432.1"/>
    <property type="molecule type" value="Transcribed_RNA"/>
</dbReference>
<dbReference type="Gene3D" id="3.60.10.10">
    <property type="entry name" value="Endonuclease/exonuclease/phosphatase"/>
    <property type="match status" value="1"/>
</dbReference>
<sequence length="394" mass="45173">MSFICSVKLTAIFESLHLPDLDKLTSEQLDFFQQMFTFFESQNNDPVYCWQYKMQTDSLLPYLNLSKDLVDLIFMGYLRIENAVSSQCSNATSSLLSLMQSDAVSFPQQQELVGLHIGTFNYYGKASTKVNNDNGLKTTLLTKMMNTNHLDVLFLQEGYKTDHQFNHPFKISHSPNISQSGNEFYHSLFNSTAIITSYAGLLYDSTKVEITHGLVDNRIPAIFRVTTLTGTLITYVIVIHGSTTSGAIRLISMRNVITAIQRTGSPQYFIILGDLNVGLDAITVKYYGEKRRTERDWLKSALKDIKFDLVPSDSTKLTSVLKQFLRQEGKEGTKNQGQYDLILYPSQHKLLEDYVFYDAFEELKSEDDFQNFKAKYSDHYPVCAQFEMRLFPWR</sequence>
<dbReference type="InterPro" id="IPR036691">
    <property type="entry name" value="Endo/exonu/phosph_ase_sf"/>
</dbReference>
<dbReference type="AlphaFoldDB" id="A0A7S1KS23"/>
<reference evidence="1" key="1">
    <citation type="submission" date="2021-01" db="EMBL/GenBank/DDBJ databases">
        <authorList>
            <person name="Corre E."/>
            <person name="Pelletier E."/>
            <person name="Niang G."/>
            <person name="Scheremetjew M."/>
            <person name="Finn R."/>
            <person name="Kale V."/>
            <person name="Holt S."/>
            <person name="Cochrane G."/>
            <person name="Meng A."/>
            <person name="Brown T."/>
            <person name="Cohen L."/>
        </authorList>
    </citation>
    <scope>NUCLEOTIDE SEQUENCE</scope>
    <source>
        <strain evidence="1">WS</strain>
    </source>
</reference>
<gene>
    <name evidence="1" type="ORF">PCOS0759_LOCUS6686</name>
</gene>
<evidence type="ECO:0008006" key="2">
    <source>
        <dbReference type="Google" id="ProtNLM"/>
    </source>
</evidence>
<proteinExistence type="predicted"/>
<evidence type="ECO:0000313" key="1">
    <source>
        <dbReference type="EMBL" id="CAD9083432.1"/>
    </source>
</evidence>
<protein>
    <recommendedName>
        <fullName evidence="2">Endonuclease/exonuclease/phosphatase domain-containing protein</fullName>
    </recommendedName>
</protein>
<accession>A0A7S1KS23</accession>
<dbReference type="SUPFAM" id="SSF56219">
    <property type="entry name" value="DNase I-like"/>
    <property type="match status" value="1"/>
</dbReference>
<organism evidence="1">
    <name type="scientific">Percolomonas cosmopolitus</name>
    <dbReference type="NCBI Taxonomy" id="63605"/>
    <lineage>
        <taxon>Eukaryota</taxon>
        <taxon>Discoba</taxon>
        <taxon>Heterolobosea</taxon>
        <taxon>Tetramitia</taxon>
        <taxon>Eutetramitia</taxon>
        <taxon>Percolomonadidae</taxon>
        <taxon>Percolomonas</taxon>
    </lineage>
</organism>